<dbReference type="Proteomes" id="UP000176944">
    <property type="component" value="Chromosome"/>
</dbReference>
<protein>
    <submittedName>
        <fullName evidence="1">Uncharacterized protein</fullName>
    </submittedName>
</protein>
<organism evidence="1">
    <name type="scientific">Moorena producens (strain JHB)</name>
    <dbReference type="NCBI Taxonomy" id="1454205"/>
    <lineage>
        <taxon>Bacteria</taxon>
        <taxon>Bacillati</taxon>
        <taxon>Cyanobacteriota</taxon>
        <taxon>Cyanophyceae</taxon>
        <taxon>Coleofasciculales</taxon>
        <taxon>Coleofasciculaceae</taxon>
        <taxon>Moorena</taxon>
    </lineage>
</organism>
<dbReference type="AlphaFoldDB" id="A0A9Q9SSB7"/>
<proteinExistence type="predicted"/>
<sequence>MRYAHMLIAECLRIVRIFDAIFPTPYSLLPTPYSLPGIHDRGRVGYAIA</sequence>
<reference evidence="1" key="2">
    <citation type="submission" date="2022-10" db="EMBL/GenBank/DDBJ databases">
        <authorList>
            <person name="Ngo T.-E."/>
        </authorList>
    </citation>
    <scope>NUCLEOTIDE SEQUENCE</scope>
    <source>
        <strain evidence="1">JHB</strain>
    </source>
</reference>
<name>A0A9Q9SSB7_MOOP1</name>
<reference evidence="1" key="1">
    <citation type="journal article" date="2017" name="Proc. Natl. Acad. Sci. U.S.A.">
        <title>Comparative genomics uncovers the prolific and distinctive metabolic potential of the cyanobacterial genus Moorea.</title>
        <authorList>
            <person name="Leao T."/>
            <person name="Castelao G."/>
            <person name="Korobeynikov A."/>
            <person name="Monroe E.A."/>
            <person name="Podell S."/>
            <person name="Glukhov E."/>
            <person name="Allen E.E."/>
            <person name="Gerwick W.H."/>
            <person name="Gerwick L."/>
        </authorList>
    </citation>
    <scope>NUCLEOTIDE SEQUENCE</scope>
    <source>
        <strain evidence="1">JHB</strain>
    </source>
</reference>
<evidence type="ECO:0000313" key="1">
    <source>
        <dbReference type="EMBL" id="WAN68711.1"/>
    </source>
</evidence>
<accession>A0A9Q9SSB7</accession>
<dbReference type="EMBL" id="CP017708">
    <property type="protein sequence ID" value="WAN68711.1"/>
    <property type="molecule type" value="Genomic_DNA"/>
</dbReference>
<gene>
    <name evidence="1" type="ORF">BJP36_40830</name>
</gene>